<dbReference type="EMBL" id="BGPR01014325">
    <property type="protein sequence ID" value="GBN64694.1"/>
    <property type="molecule type" value="Genomic_DNA"/>
</dbReference>
<evidence type="ECO:0000313" key="4">
    <source>
        <dbReference type="EMBL" id="GBN64689.1"/>
    </source>
</evidence>
<comment type="caution">
    <text evidence="3">The sequence shown here is derived from an EMBL/GenBank/DDBJ whole genome shotgun (WGS) entry which is preliminary data.</text>
</comment>
<keyword evidence="6" id="KW-1185">Reference proteome</keyword>
<accession>A0A4Y2LWS4</accession>
<dbReference type="EMBL" id="BGPR01006305">
    <property type="protein sequence ID" value="GBN17857.1"/>
    <property type="molecule type" value="Genomic_DNA"/>
</dbReference>
<feature type="region of interest" description="Disordered" evidence="1">
    <location>
        <begin position="1"/>
        <end position="20"/>
    </location>
</feature>
<evidence type="ECO:0000313" key="3">
    <source>
        <dbReference type="EMBL" id="GBN17857.1"/>
    </source>
</evidence>
<dbReference type="OrthoDB" id="6458173at2759"/>
<evidence type="ECO:0000313" key="6">
    <source>
        <dbReference type="Proteomes" id="UP000499080"/>
    </source>
</evidence>
<sequence length="75" mass="8518">MSRVTSSGRANVSVSGPRDEWTSRKVDCRRLRVHKFQKGWPQSRGNEFAGDELRTKRPDRELIPCPSAILGHAKN</sequence>
<reference evidence="3 6" key="1">
    <citation type="journal article" date="2019" name="Sci. Rep.">
        <title>Orb-weaving spider Araneus ventricosus genome elucidates the spidroin gene catalogue.</title>
        <authorList>
            <person name="Kono N."/>
            <person name="Nakamura H."/>
            <person name="Ohtoshi R."/>
            <person name="Moran D.A.P."/>
            <person name="Shinohara A."/>
            <person name="Yoshida Y."/>
            <person name="Fujiwara M."/>
            <person name="Mori M."/>
            <person name="Tomita M."/>
            <person name="Arakawa K."/>
        </authorList>
    </citation>
    <scope>NUCLEOTIDE SEQUENCE [LARGE SCALE GENOMIC DNA]</scope>
</reference>
<evidence type="ECO:0000256" key="1">
    <source>
        <dbReference type="SAM" id="MobiDB-lite"/>
    </source>
</evidence>
<evidence type="ECO:0000313" key="2">
    <source>
        <dbReference type="EMBL" id="GBN17827.1"/>
    </source>
</evidence>
<dbReference type="EMBL" id="BGPR01014324">
    <property type="protein sequence ID" value="GBN64689.1"/>
    <property type="molecule type" value="Genomic_DNA"/>
</dbReference>
<organism evidence="3 6">
    <name type="scientific">Araneus ventricosus</name>
    <name type="common">Orbweaver spider</name>
    <name type="synonym">Epeira ventricosa</name>
    <dbReference type="NCBI Taxonomy" id="182803"/>
    <lineage>
        <taxon>Eukaryota</taxon>
        <taxon>Metazoa</taxon>
        <taxon>Ecdysozoa</taxon>
        <taxon>Arthropoda</taxon>
        <taxon>Chelicerata</taxon>
        <taxon>Arachnida</taxon>
        <taxon>Araneae</taxon>
        <taxon>Araneomorphae</taxon>
        <taxon>Entelegynae</taxon>
        <taxon>Araneoidea</taxon>
        <taxon>Araneidae</taxon>
        <taxon>Araneus</taxon>
    </lineage>
</organism>
<dbReference type="Proteomes" id="UP000499080">
    <property type="component" value="Unassembled WGS sequence"/>
</dbReference>
<gene>
    <name evidence="3" type="ORF">AVEN_114874_1</name>
    <name evidence="4" type="ORF">AVEN_126755_1</name>
    <name evidence="5" type="ORF">AVEN_181264_1</name>
    <name evidence="2" type="ORF">AVEN_3336_1</name>
</gene>
<evidence type="ECO:0000313" key="5">
    <source>
        <dbReference type="EMBL" id="GBN64694.1"/>
    </source>
</evidence>
<feature type="compositionally biased region" description="Polar residues" evidence="1">
    <location>
        <begin position="1"/>
        <end position="14"/>
    </location>
</feature>
<protein>
    <submittedName>
        <fullName evidence="3">Uncharacterized protein</fullName>
    </submittedName>
</protein>
<proteinExistence type="predicted"/>
<dbReference type="EMBL" id="BGPR01006300">
    <property type="protein sequence ID" value="GBN17827.1"/>
    <property type="molecule type" value="Genomic_DNA"/>
</dbReference>
<name>A0A4Y2LWS4_ARAVE</name>
<dbReference type="AlphaFoldDB" id="A0A4Y2LWS4"/>